<reference evidence="2" key="1">
    <citation type="journal article" date="2023" name="Hortic. Res.">
        <title>A chromosome-level phased genome enabling allele-level studies in sweet orange: a case study on citrus Huanglongbing tolerance.</title>
        <authorList>
            <person name="Wu B."/>
            <person name="Yu Q."/>
            <person name="Deng Z."/>
            <person name="Duan Y."/>
            <person name="Luo F."/>
            <person name="Gmitter F. Jr."/>
        </authorList>
    </citation>
    <scope>NUCLEOTIDE SEQUENCE [LARGE SCALE GENOMIC DNA]</scope>
    <source>
        <strain evidence="2">cv. Valencia</strain>
    </source>
</reference>
<sequence>MDGEDSSEVMSEVHVGCPPHSSGPHISRFTISLPPEVEPSRYNELFEAEAAASVREVLTLDDDGDLVLPRRSKQSTRCFNVTIQHNITSLIPSVGLQVWKAELVLADFVMHKMCTSSDFNGIISLELGAGTDHGNYILDNCAKNVQLNSGVFSHQGSVHVRDLNWMNPWPPIFSLGNSSASQERYSWNSSELKEVQRASVLLAADVIYSDDLTDALFHTLKRLMPLGSKKVLVNMIDRYYTWHWKSVTTSVSMTLMLWLMVIRISEAISWRREASVLLCKMQYYHDNEFSLANLSLQYCYVIDDAEHRRFRVHELDFKFSCAVYELWKSCAIGSLLVHGRWPPLAWPWLLPKNNKYVLMKSI</sequence>
<accession>A0ACB8J9N1</accession>
<evidence type="ECO:0000313" key="2">
    <source>
        <dbReference type="Proteomes" id="UP000829398"/>
    </source>
</evidence>
<protein>
    <submittedName>
        <fullName evidence="1">Methyltransferase family protein</fullName>
    </submittedName>
</protein>
<comment type="caution">
    <text evidence="1">The sequence shown here is derived from an EMBL/GenBank/DDBJ whole genome shotgun (WGS) entry which is preliminary data.</text>
</comment>
<keyword evidence="1" id="KW-0808">Transferase</keyword>
<dbReference type="EMBL" id="CM039176">
    <property type="protein sequence ID" value="KAH9714451.1"/>
    <property type="molecule type" value="Genomic_DNA"/>
</dbReference>
<dbReference type="Proteomes" id="UP000829398">
    <property type="component" value="Chromosome 7"/>
</dbReference>
<keyword evidence="2" id="KW-1185">Reference proteome</keyword>
<keyword evidence="1" id="KW-0489">Methyltransferase</keyword>
<gene>
    <name evidence="1" type="ORF">KPL71_020663</name>
</gene>
<proteinExistence type="predicted"/>
<name>A0ACB8J9N1_CITSI</name>
<organism evidence="1 2">
    <name type="scientific">Citrus sinensis</name>
    <name type="common">Sweet orange</name>
    <name type="synonym">Citrus aurantium var. sinensis</name>
    <dbReference type="NCBI Taxonomy" id="2711"/>
    <lineage>
        <taxon>Eukaryota</taxon>
        <taxon>Viridiplantae</taxon>
        <taxon>Streptophyta</taxon>
        <taxon>Embryophyta</taxon>
        <taxon>Tracheophyta</taxon>
        <taxon>Spermatophyta</taxon>
        <taxon>Magnoliopsida</taxon>
        <taxon>eudicotyledons</taxon>
        <taxon>Gunneridae</taxon>
        <taxon>Pentapetalae</taxon>
        <taxon>rosids</taxon>
        <taxon>malvids</taxon>
        <taxon>Sapindales</taxon>
        <taxon>Rutaceae</taxon>
        <taxon>Aurantioideae</taxon>
        <taxon>Citrus</taxon>
    </lineage>
</organism>
<evidence type="ECO:0000313" key="1">
    <source>
        <dbReference type="EMBL" id="KAH9714451.1"/>
    </source>
</evidence>